<dbReference type="InterPro" id="IPR017456">
    <property type="entry name" value="CTP_synthase_N"/>
</dbReference>
<protein>
    <recommendedName>
        <fullName evidence="1">CTP synthase (glutamine hydrolyzing)</fullName>
        <ecNumber evidence="1">6.3.4.2</ecNumber>
    </recommendedName>
</protein>
<evidence type="ECO:0000256" key="5">
    <source>
        <dbReference type="ARBA" id="ARBA00022840"/>
    </source>
</evidence>
<dbReference type="EC" id="6.3.4.2" evidence="1"/>
<keyword evidence="7" id="KW-0315">Glutamine amidotransferase</keyword>
<proteinExistence type="predicted"/>
<accession>A0A383A6S6</accession>
<keyword evidence="8" id="KW-0665">Pyrimidine biosynthesis</keyword>
<comment type="pathway">
    <text evidence="10">Pyrimidine metabolism.</text>
</comment>
<feature type="non-terminal residue" evidence="12">
    <location>
        <position position="1"/>
    </location>
</feature>
<dbReference type="Pfam" id="PF06418">
    <property type="entry name" value="CTP_synth_N"/>
    <property type="match status" value="1"/>
</dbReference>
<feature type="domain" description="CTP synthase N-terminal" evidence="11">
    <location>
        <begin position="13"/>
        <end position="251"/>
    </location>
</feature>
<evidence type="ECO:0000256" key="6">
    <source>
        <dbReference type="ARBA" id="ARBA00022842"/>
    </source>
</evidence>
<dbReference type="GO" id="GO:0019856">
    <property type="term" value="P:pyrimidine nucleobase biosynthetic process"/>
    <property type="evidence" value="ECO:0007669"/>
    <property type="project" value="TreeGrafter"/>
</dbReference>
<keyword evidence="6" id="KW-0460">Magnesium</keyword>
<dbReference type="GO" id="GO:0042802">
    <property type="term" value="F:identical protein binding"/>
    <property type="evidence" value="ECO:0007669"/>
    <property type="project" value="TreeGrafter"/>
</dbReference>
<dbReference type="EMBL" id="UINC01189754">
    <property type="protein sequence ID" value="SVE03586.1"/>
    <property type="molecule type" value="Genomic_DNA"/>
</dbReference>
<reference evidence="12" key="1">
    <citation type="submission" date="2018-05" db="EMBL/GenBank/DDBJ databases">
        <authorList>
            <person name="Lanie J.A."/>
            <person name="Ng W.-L."/>
            <person name="Kazmierczak K.M."/>
            <person name="Andrzejewski T.M."/>
            <person name="Davidsen T.M."/>
            <person name="Wayne K.J."/>
            <person name="Tettelin H."/>
            <person name="Glass J.I."/>
            <person name="Rusch D."/>
            <person name="Podicherti R."/>
            <person name="Tsui H.-C.T."/>
            <person name="Winkler M.E."/>
        </authorList>
    </citation>
    <scope>NUCLEOTIDE SEQUENCE</scope>
</reference>
<dbReference type="Gene3D" id="3.40.50.300">
    <property type="entry name" value="P-loop containing nucleotide triphosphate hydrolases"/>
    <property type="match status" value="1"/>
</dbReference>
<organism evidence="12">
    <name type="scientific">marine metagenome</name>
    <dbReference type="NCBI Taxonomy" id="408172"/>
    <lineage>
        <taxon>unclassified sequences</taxon>
        <taxon>metagenomes</taxon>
        <taxon>ecological metagenomes</taxon>
    </lineage>
</organism>
<evidence type="ECO:0000259" key="11">
    <source>
        <dbReference type="Pfam" id="PF06418"/>
    </source>
</evidence>
<evidence type="ECO:0000256" key="10">
    <source>
        <dbReference type="ARBA" id="ARBA00060693"/>
    </source>
</evidence>
<feature type="non-terminal residue" evidence="12">
    <location>
        <position position="253"/>
    </location>
</feature>
<dbReference type="NCBIfam" id="NF003792">
    <property type="entry name" value="PRK05380.1"/>
    <property type="match status" value="1"/>
</dbReference>
<dbReference type="GO" id="GO:0003883">
    <property type="term" value="F:CTP synthase activity"/>
    <property type="evidence" value="ECO:0007669"/>
    <property type="project" value="UniProtKB-EC"/>
</dbReference>
<evidence type="ECO:0000256" key="7">
    <source>
        <dbReference type="ARBA" id="ARBA00022962"/>
    </source>
</evidence>
<keyword evidence="4" id="KW-0547">Nucleotide-binding</keyword>
<evidence type="ECO:0000256" key="8">
    <source>
        <dbReference type="ARBA" id="ARBA00022975"/>
    </source>
</evidence>
<keyword evidence="5" id="KW-0067">ATP-binding</keyword>
<dbReference type="InterPro" id="IPR004468">
    <property type="entry name" value="CTP_synthase"/>
</dbReference>
<dbReference type="GO" id="GO:0005524">
    <property type="term" value="F:ATP binding"/>
    <property type="evidence" value="ECO:0007669"/>
    <property type="project" value="UniProtKB-KW"/>
</dbReference>
<dbReference type="AlphaFoldDB" id="A0A383A6S6"/>
<comment type="catalytic activity">
    <reaction evidence="9">
        <text>UTP + L-glutamine + ATP + H2O = CTP + L-glutamate + ADP + phosphate + 2 H(+)</text>
        <dbReference type="Rhea" id="RHEA:26426"/>
        <dbReference type="ChEBI" id="CHEBI:15377"/>
        <dbReference type="ChEBI" id="CHEBI:15378"/>
        <dbReference type="ChEBI" id="CHEBI:29985"/>
        <dbReference type="ChEBI" id="CHEBI:30616"/>
        <dbReference type="ChEBI" id="CHEBI:37563"/>
        <dbReference type="ChEBI" id="CHEBI:43474"/>
        <dbReference type="ChEBI" id="CHEBI:46398"/>
        <dbReference type="ChEBI" id="CHEBI:58359"/>
        <dbReference type="ChEBI" id="CHEBI:456216"/>
        <dbReference type="EC" id="6.3.4.2"/>
    </reaction>
</comment>
<evidence type="ECO:0000256" key="2">
    <source>
        <dbReference type="ARBA" id="ARBA00022598"/>
    </source>
</evidence>
<dbReference type="InterPro" id="IPR027417">
    <property type="entry name" value="P-loop_NTPase"/>
</dbReference>
<keyword evidence="2" id="KW-0436">Ligase</keyword>
<dbReference type="SUPFAM" id="SSF52540">
    <property type="entry name" value="P-loop containing nucleoside triphosphate hydrolases"/>
    <property type="match status" value="1"/>
</dbReference>
<evidence type="ECO:0000256" key="1">
    <source>
        <dbReference type="ARBA" id="ARBA00012291"/>
    </source>
</evidence>
<evidence type="ECO:0000256" key="9">
    <source>
        <dbReference type="ARBA" id="ARBA00047781"/>
    </source>
</evidence>
<dbReference type="PANTHER" id="PTHR11550">
    <property type="entry name" value="CTP SYNTHASE"/>
    <property type="match status" value="1"/>
</dbReference>
<sequence length="253" mass="27273">TTGGPAILSYAPKYIFVTGGVVSGIGKGGTCASIGRILKNRGLEVSIMKLDPYINVDPGTMNPAQHGEVFVTIDGAETDLDLGHYERFIDVPLTQTSNITSGQVYEEVIKRERRGDFLGGTIQVIPHVTDAIKHRVKKIGAENGADVVIVEVGGTVGDIEGLPFLEALRQLRREIGPENVMYVHLTFLIHLGATGELKTKPTQHSVATLRSIGILPDIVACRTDFPFQPGTREKLALFCDLEEEAVVALESVA</sequence>
<dbReference type="CDD" id="cd03113">
    <property type="entry name" value="CTPS_N"/>
    <property type="match status" value="1"/>
</dbReference>
<evidence type="ECO:0000256" key="3">
    <source>
        <dbReference type="ARBA" id="ARBA00022723"/>
    </source>
</evidence>
<dbReference type="GO" id="GO:0046872">
    <property type="term" value="F:metal ion binding"/>
    <property type="evidence" value="ECO:0007669"/>
    <property type="project" value="UniProtKB-KW"/>
</dbReference>
<dbReference type="FunFam" id="3.40.50.300:FF:000009">
    <property type="entry name" value="CTP synthase"/>
    <property type="match status" value="1"/>
</dbReference>
<dbReference type="PANTHER" id="PTHR11550:SF0">
    <property type="entry name" value="CTP SYNTHASE-RELATED"/>
    <property type="match status" value="1"/>
</dbReference>
<keyword evidence="3" id="KW-0479">Metal-binding</keyword>
<dbReference type="GO" id="GO:0006241">
    <property type="term" value="P:CTP biosynthetic process"/>
    <property type="evidence" value="ECO:0007669"/>
    <property type="project" value="TreeGrafter"/>
</dbReference>
<dbReference type="GO" id="GO:0005829">
    <property type="term" value="C:cytosol"/>
    <property type="evidence" value="ECO:0007669"/>
    <property type="project" value="TreeGrafter"/>
</dbReference>
<name>A0A383A6S6_9ZZZZ</name>
<gene>
    <name evidence="12" type="ORF">METZ01_LOCUS456440</name>
</gene>
<evidence type="ECO:0000313" key="12">
    <source>
        <dbReference type="EMBL" id="SVE03586.1"/>
    </source>
</evidence>
<evidence type="ECO:0000256" key="4">
    <source>
        <dbReference type="ARBA" id="ARBA00022741"/>
    </source>
</evidence>